<dbReference type="InterPro" id="IPR047705">
    <property type="entry name" value="AimR-like"/>
</dbReference>
<proteinExistence type="predicted"/>
<dbReference type="AlphaFoldDB" id="A0AA91TVR1"/>
<dbReference type="EMBL" id="NPBQ01000014">
    <property type="protein sequence ID" value="PAD84947.1"/>
    <property type="molecule type" value="Genomic_DNA"/>
</dbReference>
<dbReference type="RefSeq" id="WP_095328631.1">
    <property type="nucleotide sequence ID" value="NZ_NPBQ01000014.1"/>
</dbReference>
<protein>
    <submittedName>
        <fullName evidence="1">Uncharacterized protein</fullName>
    </submittedName>
</protein>
<organism evidence="1 2">
    <name type="scientific">Niallia circulans</name>
    <name type="common">Bacillus circulans</name>
    <dbReference type="NCBI Taxonomy" id="1397"/>
    <lineage>
        <taxon>Bacteria</taxon>
        <taxon>Bacillati</taxon>
        <taxon>Bacillota</taxon>
        <taxon>Bacilli</taxon>
        <taxon>Bacillales</taxon>
        <taxon>Bacillaceae</taxon>
        <taxon>Niallia</taxon>
    </lineage>
</organism>
<evidence type="ECO:0000313" key="2">
    <source>
        <dbReference type="Proteomes" id="UP000216961"/>
    </source>
</evidence>
<reference evidence="1 2" key="1">
    <citation type="submission" date="2017-07" db="EMBL/GenBank/DDBJ databases">
        <title>Isolation and whole genome analysis of endospore-forming bacteria from heroin.</title>
        <authorList>
            <person name="Kalinowski J."/>
            <person name="Ahrens B."/>
            <person name="Al-Dilaimi A."/>
            <person name="Winkler A."/>
            <person name="Wibberg D."/>
            <person name="Schleenbecker U."/>
            <person name="Ruckert C."/>
            <person name="Wolfel R."/>
            <person name="Grass G."/>
        </authorList>
    </citation>
    <scope>NUCLEOTIDE SEQUENCE [LARGE SCALE GENOMIC DNA]</scope>
    <source>
        <strain evidence="1 2">7521-2</strain>
    </source>
</reference>
<sequence length="390" mass="45636">MTTPKQKILNIISENRGLATILKDISDYATPGALMKVLKDEKKEFEKFHGLVNLIKYIYPNIEEEKNWMKEYAECLDVKKQTARYMLEYAEINGLRELKSKLIDKMIDCGNSTSRLWAKVYNYDREYLQGSSSLSETLDRLGSEETKIPELKIICKLLKSYCYLDNRSYTMIFETIADIEDKFQEIKDVYIKDLLYGRYLLLLIGCYVRQNNLELARIQCKKVITEVSNEYIVSMAYLHLGNSYIIENFDKAERYLKKGMLKAYGISKRTYEMLITSINFLYNVWNKKPMYLNHDSELTSDKIAIAFHYVNDNRNNDALAVLKSIDVSNINDNDKAFYYYISALIENNKKLYCKSLQFFNSSGDVYFKNLPLIKLKNMGIDEDIIELLAM</sequence>
<comment type="caution">
    <text evidence="1">The sequence shown here is derived from an EMBL/GenBank/DDBJ whole genome shotgun (WGS) entry which is preliminary data.</text>
</comment>
<evidence type="ECO:0000313" key="1">
    <source>
        <dbReference type="EMBL" id="PAD84947.1"/>
    </source>
</evidence>
<dbReference type="Pfam" id="PF22871">
    <property type="entry name" value="AimR"/>
    <property type="match status" value="1"/>
</dbReference>
<gene>
    <name evidence="1" type="ORF">CHH57_01880</name>
</gene>
<dbReference type="Proteomes" id="UP000216961">
    <property type="component" value="Unassembled WGS sequence"/>
</dbReference>
<accession>A0AA91TVR1</accession>
<dbReference type="NCBIfam" id="NF038310">
    <property type="entry name" value="lysogeny_AimR"/>
    <property type="match status" value="1"/>
</dbReference>
<name>A0AA91TVR1_NIACI</name>